<evidence type="ECO:0000313" key="13">
    <source>
        <dbReference type="Proteomes" id="UP000037696"/>
    </source>
</evidence>
<dbReference type="CDD" id="cd00371">
    <property type="entry name" value="HMA"/>
    <property type="match status" value="3"/>
</dbReference>
<evidence type="ECO:0000256" key="3">
    <source>
        <dbReference type="ARBA" id="ARBA00022692"/>
    </source>
</evidence>
<dbReference type="PANTHER" id="PTHR43520:SF32">
    <property type="entry name" value="COPPER RESISTANCE P-TYPE ATPASE (EUROFUNG)"/>
    <property type="match status" value="1"/>
</dbReference>
<dbReference type="SFLD" id="SFLDF00027">
    <property type="entry name" value="p-type_atpase"/>
    <property type="match status" value="1"/>
</dbReference>
<feature type="transmembrane region" description="Helical" evidence="10">
    <location>
        <begin position="541"/>
        <end position="562"/>
    </location>
</feature>
<dbReference type="STRING" id="229535.A0A0M8NWP2"/>
<dbReference type="InterPro" id="IPR023214">
    <property type="entry name" value="HAD_sf"/>
</dbReference>
<dbReference type="PANTHER" id="PTHR43520">
    <property type="entry name" value="ATP7, ISOFORM B"/>
    <property type="match status" value="1"/>
</dbReference>
<feature type="transmembrane region" description="Helical" evidence="10">
    <location>
        <begin position="772"/>
        <end position="800"/>
    </location>
</feature>
<evidence type="ECO:0000313" key="12">
    <source>
        <dbReference type="EMBL" id="KOS38897.1"/>
    </source>
</evidence>
<comment type="subcellular location">
    <subcellularLocation>
        <location evidence="1">Membrane</location>
        <topology evidence="1">Multi-pass membrane protein</topology>
    </subcellularLocation>
</comment>
<keyword evidence="7" id="KW-1278">Translocase</keyword>
<dbReference type="InterPro" id="IPR023298">
    <property type="entry name" value="ATPase_P-typ_TM_dom_sf"/>
</dbReference>
<keyword evidence="13" id="KW-1185">Reference proteome</keyword>
<dbReference type="InterPro" id="IPR036412">
    <property type="entry name" value="HAD-like_sf"/>
</dbReference>
<feature type="domain" description="HMA" evidence="11">
    <location>
        <begin position="266"/>
        <end position="331"/>
    </location>
</feature>
<evidence type="ECO:0000256" key="10">
    <source>
        <dbReference type="RuleBase" id="RU362081"/>
    </source>
</evidence>
<evidence type="ECO:0000256" key="6">
    <source>
        <dbReference type="ARBA" id="ARBA00022840"/>
    </source>
</evidence>
<evidence type="ECO:0000256" key="4">
    <source>
        <dbReference type="ARBA" id="ARBA00022723"/>
    </source>
</evidence>
<dbReference type="Gene3D" id="3.40.50.1000">
    <property type="entry name" value="HAD superfamily/HAD-like"/>
    <property type="match status" value="1"/>
</dbReference>
<dbReference type="GO" id="GO:0016887">
    <property type="term" value="F:ATP hydrolysis activity"/>
    <property type="evidence" value="ECO:0007669"/>
    <property type="project" value="InterPro"/>
</dbReference>
<evidence type="ECO:0000256" key="2">
    <source>
        <dbReference type="ARBA" id="ARBA00006024"/>
    </source>
</evidence>
<dbReference type="Pfam" id="PF00122">
    <property type="entry name" value="E1-E2_ATPase"/>
    <property type="match status" value="1"/>
</dbReference>
<dbReference type="GO" id="GO:0055070">
    <property type="term" value="P:copper ion homeostasis"/>
    <property type="evidence" value="ECO:0007669"/>
    <property type="project" value="TreeGrafter"/>
</dbReference>
<dbReference type="InterPro" id="IPR036163">
    <property type="entry name" value="HMA_dom_sf"/>
</dbReference>
<dbReference type="SUPFAM" id="SSF56784">
    <property type="entry name" value="HAD-like"/>
    <property type="match status" value="1"/>
</dbReference>
<accession>A0A0M8NWP2</accession>
<proteinExistence type="inferred from homology"/>
<dbReference type="EMBL" id="LHQQ01000230">
    <property type="protein sequence ID" value="KOS38897.1"/>
    <property type="molecule type" value="Genomic_DNA"/>
</dbReference>
<dbReference type="InterPro" id="IPR027256">
    <property type="entry name" value="P-typ_ATPase_IB"/>
</dbReference>
<feature type="transmembrane region" description="Helical" evidence="10">
    <location>
        <begin position="442"/>
        <end position="467"/>
    </location>
</feature>
<protein>
    <recommendedName>
        <fullName evidence="11">HMA domain-containing protein</fullName>
    </recommendedName>
</protein>
<dbReference type="SUPFAM" id="SSF81665">
    <property type="entry name" value="Calcium ATPase, transmembrane domain M"/>
    <property type="match status" value="1"/>
</dbReference>
<dbReference type="InterPro" id="IPR018303">
    <property type="entry name" value="ATPase_P-typ_P_site"/>
</dbReference>
<keyword evidence="9 10" id="KW-0472">Membrane</keyword>
<dbReference type="InterPro" id="IPR008250">
    <property type="entry name" value="ATPase_P-typ_transduc_dom_A_sf"/>
</dbReference>
<dbReference type="SFLD" id="SFLDS00003">
    <property type="entry name" value="Haloacid_Dehalogenase"/>
    <property type="match status" value="1"/>
</dbReference>
<evidence type="ECO:0000256" key="8">
    <source>
        <dbReference type="ARBA" id="ARBA00022989"/>
    </source>
</evidence>
<dbReference type="SUPFAM" id="SSF81653">
    <property type="entry name" value="Calcium ATPase, transduction domain A"/>
    <property type="match status" value="1"/>
</dbReference>
<dbReference type="PROSITE" id="PS01047">
    <property type="entry name" value="HMA_1"/>
    <property type="match status" value="3"/>
</dbReference>
<evidence type="ECO:0000259" key="11">
    <source>
        <dbReference type="PROSITE" id="PS50846"/>
    </source>
</evidence>
<sequence length="1202" mass="131162">MVGSAPGLDSRYRTTTFLLSNLHCASCVSNIEEALFRLAPRPSSVDLSIVSQTVTVRHHPSLPESTLSRALYDAGFEIYDVVRDTETGFNTEDGNRNERSLAEQDGWIDRAVEIWSRRYKSANKFEKKRIAAHIERCDICRAEKGDKSDMQTLSASTVGEGTTDEPFVVIDSTDSPKSVKVTISILGMTCGTCVGKISEALEIQPWVQSVNVTLLTNSAVITIQDKSHAADILRTIEDVGYEATVEQIDERPALPETDREPKTATLRASYSVGGMTCSSCIGAIKGALKNFGWIKRVDINLLSNSATVIFEGKDHLPEIARVIEDIGYEATLNDVNELDRTLYRNRRREIAIHVSGMYCDHCPPRIVGYLKQCAGEVKVNKQLSVTDPILQVSYTPNAPDFTIRHILASISTADPNLKASLHHPPTLEERSQKINAREQRRLLLRTALSVAVAVPTFLITIVFMSLVPSENRLRQFLMQPMWSGEARRGDWASFLMACPVYFFAADIFHRRALKEIFALWKPGSTTPILQRFYRFGSMNMLMSLGTSIAFFSSVSELAMAAMHSSSLATKSNRTSYFDSVVFLTMFLLIGKLIEAYSRAKTGDAVTMLTKLRPTEATLVDEGSGQQTRQISADLLEIGDIVRVPQGSSPPCDGHVIEGEACFDESNLTGESRPVKKSIGDEVFSGTVNNGCPISIRASGISGASMLDQIVDVVREGQTRRAPVERIADLLTSYFVPFVTLIAISTWIVWLGLGLSGVLPRDYLDIDRGGWPLWSLQFAIAVFVIACPCGIALAAPTALFVGGGLAARNGILVKGGGEAFQETSGLDCVVFDKTGTLTQGGEPVITDYEVMPGADELLIRTMIKKLEENSSHPIAKAVVSFCELQGTTSVQVENIDETAGKGMKGTFSAMKQTVMILIGNEALMADYDVRIPNSTAEKLDTWKAQGKSISLVAMKVASSDRTRPLLTVSTSWDLAMTLAVSDPLRQEAFSTIEALKRRGIHVWMISGDNLTTATAVGTMVGIPEENIIASVLPGQKAEKIQYLQRTLKKVSSRNAFGRTIEYTDRRATIAMVGDGINDSPALTMADVGVAIGSGSDIAISSADFILVSSRLDSLLTLIDLSRIVFNRIKFNFAWALVYNLIALPVAAGVLYPVKASGGHIRLDPVWASLAMALSSVSVVCSSLLLRSRIPVIGFRLSEDRQYD</sequence>
<dbReference type="Gene3D" id="3.30.70.100">
    <property type="match status" value="3"/>
</dbReference>
<evidence type="ECO:0000256" key="9">
    <source>
        <dbReference type="ARBA" id="ARBA00023136"/>
    </source>
</evidence>
<evidence type="ECO:0000256" key="7">
    <source>
        <dbReference type="ARBA" id="ARBA00022967"/>
    </source>
</evidence>
<dbReference type="CDD" id="cd02094">
    <property type="entry name" value="P-type_ATPase_Cu-like"/>
    <property type="match status" value="1"/>
</dbReference>
<dbReference type="PRINTS" id="PR00119">
    <property type="entry name" value="CATATPASE"/>
</dbReference>
<reference evidence="12 13" key="1">
    <citation type="submission" date="2015-08" db="EMBL/GenBank/DDBJ databases">
        <title>Genome sequencing of Penicillium nordicum.</title>
        <authorList>
            <person name="Nguyen H.D."/>
            <person name="Seifert K.A."/>
        </authorList>
    </citation>
    <scope>NUCLEOTIDE SEQUENCE [LARGE SCALE GENOMIC DNA]</scope>
    <source>
        <strain evidence="12 13">DAOMC 185683</strain>
    </source>
</reference>
<dbReference type="InterPro" id="IPR059000">
    <property type="entry name" value="ATPase_P-type_domA"/>
</dbReference>
<dbReference type="InterPro" id="IPR001757">
    <property type="entry name" value="P_typ_ATPase"/>
</dbReference>
<feature type="transmembrane region" description="Helical" evidence="10">
    <location>
        <begin position="574"/>
        <end position="593"/>
    </location>
</feature>
<keyword evidence="8 10" id="KW-1133">Transmembrane helix</keyword>
<comment type="caution">
    <text evidence="12">The sequence shown here is derived from an EMBL/GenBank/DDBJ whole genome shotgun (WGS) entry which is preliminary data.</text>
</comment>
<dbReference type="Gene3D" id="2.70.150.10">
    <property type="entry name" value="Calcium-transporting ATPase, cytoplasmic transduction domain A"/>
    <property type="match status" value="1"/>
</dbReference>
<dbReference type="GO" id="GO:0005507">
    <property type="term" value="F:copper ion binding"/>
    <property type="evidence" value="ECO:0007669"/>
    <property type="project" value="TreeGrafter"/>
</dbReference>
<dbReference type="FunFam" id="3.30.70.100:FF:000001">
    <property type="entry name" value="ATPase copper transporting beta"/>
    <property type="match status" value="2"/>
</dbReference>
<dbReference type="FunFam" id="2.70.150.10:FF:000068">
    <property type="entry name" value="Copper resistance-associated P-type ATPase"/>
    <property type="match status" value="1"/>
</dbReference>
<dbReference type="GO" id="GO:0016020">
    <property type="term" value="C:membrane"/>
    <property type="evidence" value="ECO:0007669"/>
    <property type="project" value="UniProtKB-SubCell"/>
</dbReference>
<dbReference type="InterPro" id="IPR006121">
    <property type="entry name" value="HMA_dom"/>
</dbReference>
<dbReference type="Gene3D" id="3.40.1110.10">
    <property type="entry name" value="Calcium-transporting ATPase, cytoplasmic domain N"/>
    <property type="match status" value="1"/>
</dbReference>
<organism evidence="12 13">
    <name type="scientific">Penicillium nordicum</name>
    <dbReference type="NCBI Taxonomy" id="229535"/>
    <lineage>
        <taxon>Eukaryota</taxon>
        <taxon>Fungi</taxon>
        <taxon>Dikarya</taxon>
        <taxon>Ascomycota</taxon>
        <taxon>Pezizomycotina</taxon>
        <taxon>Eurotiomycetes</taxon>
        <taxon>Eurotiomycetidae</taxon>
        <taxon>Eurotiales</taxon>
        <taxon>Aspergillaceae</taxon>
        <taxon>Penicillium</taxon>
    </lineage>
</organism>
<dbReference type="Proteomes" id="UP000037696">
    <property type="component" value="Unassembled WGS sequence"/>
</dbReference>
<dbReference type="Pfam" id="PF00702">
    <property type="entry name" value="Hydrolase"/>
    <property type="match status" value="1"/>
</dbReference>
<dbReference type="GO" id="GO:0005524">
    <property type="term" value="F:ATP binding"/>
    <property type="evidence" value="ECO:0007669"/>
    <property type="project" value="UniProtKB-UniRule"/>
</dbReference>
<evidence type="ECO:0000256" key="1">
    <source>
        <dbReference type="ARBA" id="ARBA00004141"/>
    </source>
</evidence>
<dbReference type="PROSITE" id="PS00154">
    <property type="entry name" value="ATPASE_E1_E2"/>
    <property type="match status" value="1"/>
</dbReference>
<dbReference type="AlphaFoldDB" id="A0A0M8NWP2"/>
<dbReference type="SUPFAM" id="SSF55008">
    <property type="entry name" value="HMA, heavy metal-associated domain"/>
    <property type="match status" value="3"/>
</dbReference>
<keyword evidence="4 10" id="KW-0479">Metal-binding</keyword>
<gene>
    <name evidence="12" type="ORF">ACN38_g10287</name>
</gene>
<evidence type="ECO:0000256" key="5">
    <source>
        <dbReference type="ARBA" id="ARBA00022741"/>
    </source>
</evidence>
<comment type="similarity">
    <text evidence="2 10">Belongs to the cation transport ATPase (P-type) (TC 3.A.3) family. Type IB subfamily.</text>
</comment>
<dbReference type="SFLD" id="SFLDG00002">
    <property type="entry name" value="C1.7:_P-type_atpase_like"/>
    <property type="match status" value="1"/>
</dbReference>
<dbReference type="GO" id="GO:0043682">
    <property type="term" value="F:P-type divalent copper transporter activity"/>
    <property type="evidence" value="ECO:0007669"/>
    <property type="project" value="TreeGrafter"/>
</dbReference>
<feature type="domain" description="HMA" evidence="11">
    <location>
        <begin position="13"/>
        <end position="79"/>
    </location>
</feature>
<feature type="transmembrane region" description="Helical" evidence="10">
    <location>
        <begin position="1131"/>
        <end position="1152"/>
    </location>
</feature>
<feature type="domain" description="HMA" evidence="11">
    <location>
        <begin position="179"/>
        <end position="244"/>
    </location>
</feature>
<dbReference type="Pfam" id="PF00403">
    <property type="entry name" value="HMA"/>
    <property type="match status" value="2"/>
</dbReference>
<dbReference type="OrthoDB" id="432719at2759"/>
<keyword evidence="3 10" id="KW-0812">Transmembrane</keyword>
<feature type="transmembrane region" description="Helical" evidence="10">
    <location>
        <begin position="729"/>
        <end position="752"/>
    </location>
</feature>
<name>A0A0M8NWP2_9EURO</name>
<dbReference type="InterPro" id="IPR023299">
    <property type="entry name" value="ATPase_P-typ_cyto_dom_N"/>
</dbReference>
<dbReference type="InterPro" id="IPR044492">
    <property type="entry name" value="P_typ_ATPase_HD_dom"/>
</dbReference>
<dbReference type="NCBIfam" id="TIGR01525">
    <property type="entry name" value="ATPase-IB_hvy"/>
    <property type="match status" value="1"/>
</dbReference>
<dbReference type="NCBIfam" id="TIGR01494">
    <property type="entry name" value="ATPase_P-type"/>
    <property type="match status" value="2"/>
</dbReference>
<dbReference type="PROSITE" id="PS50846">
    <property type="entry name" value="HMA_2"/>
    <property type="match status" value="3"/>
</dbReference>
<dbReference type="SUPFAM" id="SSF81660">
    <property type="entry name" value="Metal cation-transporting ATPase, ATP-binding domain N"/>
    <property type="match status" value="1"/>
</dbReference>
<keyword evidence="6 10" id="KW-0067">ATP-binding</keyword>
<feature type="transmembrane region" description="Helical" evidence="10">
    <location>
        <begin position="1164"/>
        <end position="1184"/>
    </location>
</feature>
<keyword evidence="5 10" id="KW-0547">Nucleotide-binding</keyword>
<dbReference type="InterPro" id="IPR017969">
    <property type="entry name" value="Heavy-metal-associated_CS"/>
</dbReference>